<gene>
    <name evidence="2" type="ORF">GCM10010968_12420</name>
</gene>
<feature type="domain" description="Aminoglycoside phosphotransferase" evidence="1">
    <location>
        <begin position="58"/>
        <end position="248"/>
    </location>
</feature>
<dbReference type="RefSeq" id="WP_188717144.1">
    <property type="nucleotide sequence ID" value="NZ_BAABBD010000002.1"/>
</dbReference>
<name>A0ABQ2KHY3_9MICO</name>
<dbReference type="InterPro" id="IPR011009">
    <property type="entry name" value="Kinase-like_dom_sf"/>
</dbReference>
<dbReference type="InterPro" id="IPR002575">
    <property type="entry name" value="Aminoglycoside_PTrfase"/>
</dbReference>
<sequence length="312" mass="33179">MPTAALVQAAFGGTATIDDEVSLSASSDVWPATVHGGPEPVAAVVKRTWGAPEPLESWQRALVARGVRTVAPLVPAVAVEDAGTTTTWVAYPRLAGRTWDGGVDDLAAAGTLLGRMHAASSGLAIDGFAPFEWGSDERASIDEDIEAIRAAAAEHWPDADGERWADQLDGFAPLLARLRGADLPELPVSLDHRAANVLLDDAGALMVDLENAAMAPRLFDLAIAALLWPLEHEAAGGSALGAEGWAALRDAYLAESPLTPQERELWPEALTYMKLEWGTWHLTEGVEAEPEGNLRYLEDLLTLDEAARFPLG</sequence>
<dbReference type="Proteomes" id="UP000626982">
    <property type="component" value="Unassembled WGS sequence"/>
</dbReference>
<comment type="caution">
    <text evidence="2">The sequence shown here is derived from an EMBL/GenBank/DDBJ whole genome shotgun (WGS) entry which is preliminary data.</text>
</comment>
<keyword evidence="3" id="KW-1185">Reference proteome</keyword>
<evidence type="ECO:0000313" key="3">
    <source>
        <dbReference type="Proteomes" id="UP000626982"/>
    </source>
</evidence>
<evidence type="ECO:0000313" key="2">
    <source>
        <dbReference type="EMBL" id="GGN82527.1"/>
    </source>
</evidence>
<dbReference type="Gene3D" id="3.90.1200.10">
    <property type="match status" value="1"/>
</dbReference>
<reference evidence="3" key="1">
    <citation type="journal article" date="2019" name="Int. J. Syst. Evol. Microbiol.">
        <title>The Global Catalogue of Microorganisms (GCM) 10K type strain sequencing project: providing services to taxonomists for standard genome sequencing and annotation.</title>
        <authorList>
            <consortium name="The Broad Institute Genomics Platform"/>
            <consortium name="The Broad Institute Genome Sequencing Center for Infectious Disease"/>
            <person name="Wu L."/>
            <person name="Ma J."/>
        </authorList>
    </citation>
    <scope>NUCLEOTIDE SEQUENCE [LARGE SCALE GENOMIC DNA]</scope>
    <source>
        <strain evidence="3">CGMCC 1.6960</strain>
    </source>
</reference>
<dbReference type="Pfam" id="PF01636">
    <property type="entry name" value="APH"/>
    <property type="match status" value="1"/>
</dbReference>
<proteinExistence type="predicted"/>
<dbReference type="SUPFAM" id="SSF56112">
    <property type="entry name" value="Protein kinase-like (PK-like)"/>
    <property type="match status" value="1"/>
</dbReference>
<organism evidence="2 3">
    <name type="scientific">Agrococcus terreus</name>
    <dbReference type="NCBI Taxonomy" id="574649"/>
    <lineage>
        <taxon>Bacteria</taxon>
        <taxon>Bacillati</taxon>
        <taxon>Actinomycetota</taxon>
        <taxon>Actinomycetes</taxon>
        <taxon>Micrococcales</taxon>
        <taxon>Microbacteriaceae</taxon>
        <taxon>Agrococcus</taxon>
    </lineage>
</organism>
<dbReference type="EMBL" id="BMLM01000001">
    <property type="protein sequence ID" value="GGN82527.1"/>
    <property type="molecule type" value="Genomic_DNA"/>
</dbReference>
<protein>
    <recommendedName>
        <fullName evidence="1">Aminoglycoside phosphotransferase domain-containing protein</fullName>
    </recommendedName>
</protein>
<evidence type="ECO:0000259" key="1">
    <source>
        <dbReference type="Pfam" id="PF01636"/>
    </source>
</evidence>
<accession>A0ABQ2KHY3</accession>